<dbReference type="SMART" id="SM00343">
    <property type="entry name" value="ZnF_C2HC"/>
    <property type="match status" value="1"/>
</dbReference>
<dbReference type="InterPro" id="IPR015760">
    <property type="entry name" value="TIF_IF2"/>
</dbReference>
<comment type="similarity">
    <text evidence="2">Belongs to the TRAFAC class translation factor GTPase superfamily. Classic translation factor GTPase family. IF-2 subfamily.</text>
</comment>
<keyword evidence="11" id="KW-0862">Zinc</keyword>
<dbReference type="Gene3D" id="3.40.50.300">
    <property type="entry name" value="P-loop containing nucleotide triphosphate hydrolases"/>
    <property type="match status" value="1"/>
</dbReference>
<dbReference type="SUPFAM" id="SSF57756">
    <property type="entry name" value="Retrovirus zinc finger-like domains"/>
    <property type="match status" value="1"/>
</dbReference>
<dbReference type="PROSITE" id="PS01176">
    <property type="entry name" value="IF2"/>
    <property type="match status" value="1"/>
</dbReference>
<accession>A0A9P4N3E9</accession>
<dbReference type="SUPFAM" id="SSF52156">
    <property type="entry name" value="Initiation factor IF2/eIF5b, domain 3"/>
    <property type="match status" value="1"/>
</dbReference>
<evidence type="ECO:0000256" key="6">
    <source>
        <dbReference type="ARBA" id="ARBA00022946"/>
    </source>
</evidence>
<dbReference type="GO" id="GO:0003743">
    <property type="term" value="F:translation initiation factor activity"/>
    <property type="evidence" value="ECO:0007669"/>
    <property type="project" value="UniProtKB-KW"/>
</dbReference>
<dbReference type="InterPro" id="IPR006847">
    <property type="entry name" value="IF2_N"/>
</dbReference>
<evidence type="ECO:0000256" key="10">
    <source>
        <dbReference type="ARBA" id="ARBA00044200"/>
    </source>
</evidence>
<name>A0A9P4N3E9_9PLEO</name>
<evidence type="ECO:0000256" key="9">
    <source>
        <dbReference type="ARBA" id="ARBA00025162"/>
    </source>
</evidence>
<dbReference type="GO" id="GO:0003924">
    <property type="term" value="F:GTPase activity"/>
    <property type="evidence" value="ECO:0007669"/>
    <property type="project" value="InterPro"/>
</dbReference>
<dbReference type="AlphaFoldDB" id="A0A9P4N3E9"/>
<feature type="compositionally biased region" description="Polar residues" evidence="12">
    <location>
        <begin position="182"/>
        <end position="194"/>
    </location>
</feature>
<evidence type="ECO:0000256" key="3">
    <source>
        <dbReference type="ARBA" id="ARBA00022540"/>
    </source>
</evidence>
<feature type="region of interest" description="Disordered" evidence="12">
    <location>
        <begin position="162"/>
        <end position="232"/>
    </location>
</feature>
<reference evidence="16" key="1">
    <citation type="journal article" date="2020" name="Stud. Mycol.">
        <title>101 Dothideomycetes genomes: A test case for predicting lifestyles and emergence of pathogens.</title>
        <authorList>
            <person name="Haridas S."/>
            <person name="Albert R."/>
            <person name="Binder M."/>
            <person name="Bloem J."/>
            <person name="LaButti K."/>
            <person name="Salamov A."/>
            <person name="Andreopoulos B."/>
            <person name="Baker S."/>
            <person name="Barry K."/>
            <person name="Bills G."/>
            <person name="Bluhm B."/>
            <person name="Cannon C."/>
            <person name="Castanera R."/>
            <person name="Culley D."/>
            <person name="Daum C."/>
            <person name="Ezra D."/>
            <person name="Gonzalez J."/>
            <person name="Henrissat B."/>
            <person name="Kuo A."/>
            <person name="Liang C."/>
            <person name="Lipzen A."/>
            <person name="Lutzoni F."/>
            <person name="Magnuson J."/>
            <person name="Mondo S."/>
            <person name="Nolan M."/>
            <person name="Ohm R."/>
            <person name="Pangilinan J."/>
            <person name="Park H.-J."/>
            <person name="Ramirez L."/>
            <person name="Alfaro M."/>
            <person name="Sun H."/>
            <person name="Tritt A."/>
            <person name="Yoshinaga Y."/>
            <person name="Zwiers L.-H."/>
            <person name="Turgeon B."/>
            <person name="Goodwin S."/>
            <person name="Spatafora J."/>
            <person name="Crous P."/>
            <person name="Grigoriev I."/>
        </authorList>
    </citation>
    <scope>NUCLEOTIDE SEQUENCE [LARGE SCALE GENOMIC DNA]</scope>
    <source>
        <strain evidence="16">CBS 304.66</strain>
    </source>
</reference>
<keyword evidence="4" id="KW-0547">Nucleotide-binding</keyword>
<proteinExistence type="inferred from homology"/>
<feature type="region of interest" description="Disordered" evidence="12">
    <location>
        <begin position="254"/>
        <end position="275"/>
    </location>
</feature>
<comment type="function">
    <text evidence="9">One of the essential components for the initiation of protein synthesis. Protects formylmethionyl-tRNA from spontaneous hydrolysis and promotes its binding to the 30S ribosomal subunits. Also involved in the hydrolysis of GTP during the formation of the 70S ribosomal complex.</text>
</comment>
<dbReference type="CDD" id="cd01887">
    <property type="entry name" value="IF2_eIF5B"/>
    <property type="match status" value="1"/>
</dbReference>
<evidence type="ECO:0000259" key="13">
    <source>
        <dbReference type="PROSITE" id="PS50158"/>
    </source>
</evidence>
<dbReference type="Pfam" id="PF22042">
    <property type="entry name" value="EF-G_D2"/>
    <property type="match status" value="1"/>
</dbReference>
<dbReference type="InterPro" id="IPR000178">
    <property type="entry name" value="TF_IF2_bacterial-like"/>
</dbReference>
<evidence type="ECO:0000256" key="1">
    <source>
        <dbReference type="ARBA" id="ARBA00004173"/>
    </source>
</evidence>
<feature type="compositionally biased region" description="Basic and acidic residues" evidence="12">
    <location>
        <begin position="365"/>
        <end position="380"/>
    </location>
</feature>
<dbReference type="NCBIfam" id="TIGR00487">
    <property type="entry name" value="IF-2"/>
    <property type="match status" value="1"/>
</dbReference>
<feature type="region of interest" description="Disordered" evidence="12">
    <location>
        <begin position="64"/>
        <end position="139"/>
    </location>
</feature>
<feature type="domain" description="CCHC-type" evidence="13">
    <location>
        <begin position="239"/>
        <end position="255"/>
    </location>
</feature>
<evidence type="ECO:0000256" key="7">
    <source>
        <dbReference type="ARBA" id="ARBA00023128"/>
    </source>
</evidence>
<keyword evidence="7" id="KW-0496">Mitochondrion</keyword>
<dbReference type="InterPro" id="IPR044145">
    <property type="entry name" value="IF2_II"/>
</dbReference>
<evidence type="ECO:0000256" key="2">
    <source>
        <dbReference type="ARBA" id="ARBA00007733"/>
    </source>
</evidence>
<dbReference type="HAMAP" id="MF_00100_B">
    <property type="entry name" value="IF_2_B"/>
    <property type="match status" value="1"/>
</dbReference>
<dbReference type="InterPro" id="IPR036925">
    <property type="entry name" value="TIF_IF2_dom3_sf"/>
</dbReference>
<comment type="subcellular location">
    <subcellularLocation>
        <location evidence="1">Mitochondrion</location>
    </subcellularLocation>
</comment>
<gene>
    <name evidence="15" type="ORF">CC78DRAFT_533926</name>
</gene>
<feature type="compositionally biased region" description="Basic and acidic residues" evidence="12">
    <location>
        <begin position="322"/>
        <end position="341"/>
    </location>
</feature>
<evidence type="ECO:0000256" key="4">
    <source>
        <dbReference type="ARBA" id="ARBA00022741"/>
    </source>
</evidence>
<feature type="domain" description="Tr-type G" evidence="14">
    <location>
        <begin position="475"/>
        <end position="649"/>
    </location>
</feature>
<dbReference type="OrthoDB" id="361630at2759"/>
<dbReference type="PROSITE" id="PS51722">
    <property type="entry name" value="G_TR_2"/>
    <property type="match status" value="1"/>
</dbReference>
<dbReference type="Pfam" id="PF04760">
    <property type="entry name" value="IF2_N"/>
    <property type="match status" value="1"/>
</dbReference>
<dbReference type="FunFam" id="2.40.30.10:FF:000008">
    <property type="entry name" value="Translation initiation factor IF-2"/>
    <property type="match status" value="1"/>
</dbReference>
<dbReference type="CDD" id="cd03692">
    <property type="entry name" value="mtIF2_IVc"/>
    <property type="match status" value="1"/>
</dbReference>
<evidence type="ECO:0000313" key="16">
    <source>
        <dbReference type="Proteomes" id="UP000800093"/>
    </source>
</evidence>
<dbReference type="InterPro" id="IPR023115">
    <property type="entry name" value="TIF_IF2_dom3"/>
</dbReference>
<dbReference type="FunFam" id="3.40.50.300:FF:000019">
    <property type="entry name" value="Translation initiation factor IF-2"/>
    <property type="match status" value="1"/>
</dbReference>
<dbReference type="SUPFAM" id="SSF52540">
    <property type="entry name" value="P-loop containing nucleoside triphosphate hydrolases"/>
    <property type="match status" value="1"/>
</dbReference>
<dbReference type="EMBL" id="ML986625">
    <property type="protein sequence ID" value="KAF2263503.1"/>
    <property type="molecule type" value="Genomic_DNA"/>
</dbReference>
<dbReference type="PANTHER" id="PTHR43381:SF20">
    <property type="entry name" value="TRANSLATION INITIATION FACTOR IF-2, MITOCHONDRIAL"/>
    <property type="match status" value="1"/>
</dbReference>
<dbReference type="Gene3D" id="4.10.60.10">
    <property type="entry name" value="Zinc finger, CCHC-type"/>
    <property type="match status" value="1"/>
</dbReference>
<keyword evidence="11" id="KW-0863">Zinc-finger</keyword>
<dbReference type="Proteomes" id="UP000800093">
    <property type="component" value="Unassembled WGS sequence"/>
</dbReference>
<keyword evidence="16" id="KW-1185">Reference proteome</keyword>
<dbReference type="GO" id="GO:0005739">
    <property type="term" value="C:mitochondrion"/>
    <property type="evidence" value="ECO:0007669"/>
    <property type="project" value="UniProtKB-SubCell"/>
</dbReference>
<dbReference type="Pfam" id="PF00098">
    <property type="entry name" value="zf-CCHC"/>
    <property type="match status" value="1"/>
</dbReference>
<dbReference type="Pfam" id="PF11987">
    <property type="entry name" value="IF-2"/>
    <property type="match status" value="1"/>
</dbReference>
<dbReference type="InterPro" id="IPR027417">
    <property type="entry name" value="P-loop_NTPase"/>
</dbReference>
<feature type="compositionally biased region" description="Basic and acidic residues" evidence="12">
    <location>
        <begin position="203"/>
        <end position="212"/>
    </location>
</feature>
<keyword evidence="5" id="KW-0648">Protein biosynthesis</keyword>
<dbReference type="SUPFAM" id="SSF50447">
    <property type="entry name" value="Translation proteins"/>
    <property type="match status" value="2"/>
</dbReference>
<dbReference type="NCBIfam" id="TIGR00231">
    <property type="entry name" value="small_GTP"/>
    <property type="match status" value="1"/>
</dbReference>
<sequence>MRRAHVLRISSTHDVCIFCATRKRAADGAHPVLCSSLSARPQRRNLNSSSKASQDAEVLVYREERQRPRILTPQEKMRQQLLSQYSPPPPAPTRQQNDAISAPPPRQRPSLVSHSLQQSYARPRRVENQEILPRARAPVEDQPKFDTRLRFRANLDVRPSLMDMPEFGLTGNLRRRNHPRSNDTSSSLGGQEQSRPARLAPRRKLDQGELDRLLGNNSTRQPEKPRQYTPLAKNDRTVRCFECGQIGHMSLDCPRQPVSRHQSAKIQRQSTGIDRSTGSLAITAEEWLQKEEKNIASRTQQSLHEEEVRRRRIDDKKRNRFRLENEELASHNRYENPEPRRRGGTSRVPRGRAIRDDNDEDDFDRAEIRRQRRDAKEARKKALLERSAPMPLYLPEYISVANLAGMLKLRVEEFVRKLEELGFEAVQNDHILNAEHAGLIAQEYNFEPIIQAEEANADLHPAEPLTPEEYSKLPARPPVVTIMGHVDHGKTTILDYMRSTSVATNEFGGITQHIGAFSVPLTSGKKITFLDTPGHAAFETMRARGANVTDIVVLVIAADDSVMPQTVEAIKHAQAAQVPLIVAINKIDKPQADPERVKQDLARNGIEVEDFGGETQVVCVSGKTGQGIPDLEDAISLLSEVLDHRADPKAKVEGWVLEGSTKKAGRAATILVRNGTLRPGDILVAGTTWARVRTLRNEAGVIVQETGPGMPVEVDGWRDQPIAGDEALQAEDEQQATRVTEHRISKVESRQMAQDVEAINQTRRLEAERRAAEDPDAPEDPSTHTNFNVNQQNGGLEIIPFIIKADVSGSAEAVVNSVSAIGNNEVGTRILRSSVGPPSEFDVQHAADAQGHIINFNTVVAPNIAALAEEKGVKILDSNIIYRVVENVKELLSEKLAPKITQRVTGEAEIAAIFEIGLGGRKKMKVAGSKVRNGAVTKGAKARVFRKDEVIFDGTLSSLKNLKKDVHEMRKDTECGIAFEGWENFGVGDKIQCYEEKKEKRRL</sequence>
<dbReference type="Pfam" id="PF00009">
    <property type="entry name" value="GTP_EFTU"/>
    <property type="match status" value="1"/>
</dbReference>
<dbReference type="InterPro" id="IPR001878">
    <property type="entry name" value="Znf_CCHC"/>
</dbReference>
<dbReference type="InterPro" id="IPR009000">
    <property type="entry name" value="Transl_B-barrel_sf"/>
</dbReference>
<dbReference type="Gene3D" id="2.40.30.10">
    <property type="entry name" value="Translation factors"/>
    <property type="match status" value="2"/>
</dbReference>
<keyword evidence="8" id="KW-0342">GTP-binding</keyword>
<dbReference type="FunFam" id="3.40.50.10050:FF:000001">
    <property type="entry name" value="Translation initiation factor IF-2"/>
    <property type="match status" value="1"/>
</dbReference>
<feature type="compositionally biased region" description="Polar residues" evidence="12">
    <location>
        <begin position="110"/>
        <end position="120"/>
    </location>
</feature>
<organism evidence="15 16">
    <name type="scientific">Lojkania enalia</name>
    <dbReference type="NCBI Taxonomy" id="147567"/>
    <lineage>
        <taxon>Eukaryota</taxon>
        <taxon>Fungi</taxon>
        <taxon>Dikarya</taxon>
        <taxon>Ascomycota</taxon>
        <taxon>Pezizomycotina</taxon>
        <taxon>Dothideomycetes</taxon>
        <taxon>Pleosporomycetidae</taxon>
        <taxon>Pleosporales</taxon>
        <taxon>Pleosporales incertae sedis</taxon>
        <taxon>Lojkania</taxon>
    </lineage>
</organism>
<dbReference type="GO" id="GO:0005525">
    <property type="term" value="F:GTP binding"/>
    <property type="evidence" value="ECO:0007669"/>
    <property type="project" value="UniProtKB-KW"/>
</dbReference>
<evidence type="ECO:0000256" key="8">
    <source>
        <dbReference type="ARBA" id="ARBA00023134"/>
    </source>
</evidence>
<evidence type="ECO:0000256" key="5">
    <source>
        <dbReference type="ARBA" id="ARBA00022917"/>
    </source>
</evidence>
<dbReference type="InterPro" id="IPR053905">
    <property type="entry name" value="EF-G-like_DII"/>
</dbReference>
<dbReference type="InterPro" id="IPR036875">
    <property type="entry name" value="Znf_CCHC_sf"/>
</dbReference>
<dbReference type="PANTHER" id="PTHR43381">
    <property type="entry name" value="TRANSLATION INITIATION FACTOR IF-2-RELATED"/>
    <property type="match status" value="1"/>
</dbReference>
<evidence type="ECO:0000313" key="15">
    <source>
        <dbReference type="EMBL" id="KAF2263503.1"/>
    </source>
</evidence>
<evidence type="ECO:0000256" key="12">
    <source>
        <dbReference type="SAM" id="MobiDB-lite"/>
    </source>
</evidence>
<dbReference type="Gene3D" id="3.40.50.10050">
    <property type="entry name" value="Translation initiation factor IF- 2, domain 3"/>
    <property type="match status" value="1"/>
</dbReference>
<feature type="region of interest" description="Disordered" evidence="12">
    <location>
        <begin position="765"/>
        <end position="790"/>
    </location>
</feature>
<dbReference type="PROSITE" id="PS50158">
    <property type="entry name" value="ZF_CCHC"/>
    <property type="match status" value="1"/>
</dbReference>
<evidence type="ECO:0000256" key="11">
    <source>
        <dbReference type="PROSITE-ProRule" id="PRU00047"/>
    </source>
</evidence>
<evidence type="ECO:0000259" key="14">
    <source>
        <dbReference type="PROSITE" id="PS51722"/>
    </source>
</evidence>
<feature type="compositionally biased region" description="Polar residues" evidence="12">
    <location>
        <begin position="259"/>
        <end position="275"/>
    </location>
</feature>
<keyword evidence="6" id="KW-0809">Transit peptide</keyword>
<dbReference type="GO" id="GO:0008270">
    <property type="term" value="F:zinc ion binding"/>
    <property type="evidence" value="ECO:0007669"/>
    <property type="project" value="UniProtKB-KW"/>
</dbReference>
<dbReference type="GO" id="GO:0003676">
    <property type="term" value="F:nucleic acid binding"/>
    <property type="evidence" value="ECO:0007669"/>
    <property type="project" value="InterPro"/>
</dbReference>
<keyword evidence="11" id="KW-0479">Metal-binding</keyword>
<dbReference type="InterPro" id="IPR000795">
    <property type="entry name" value="T_Tr_GTP-bd_dom"/>
</dbReference>
<feature type="region of interest" description="Disordered" evidence="12">
    <location>
        <begin position="322"/>
        <end position="380"/>
    </location>
</feature>
<dbReference type="InterPro" id="IPR005225">
    <property type="entry name" value="Small_GTP-bd"/>
</dbReference>
<protein>
    <recommendedName>
        <fullName evidence="10">Translation initiation factor IF-2, mitochondrial</fullName>
    </recommendedName>
</protein>
<keyword evidence="3 15" id="KW-0396">Initiation factor</keyword>
<dbReference type="CDD" id="cd03702">
    <property type="entry name" value="IF2_mtIF2_II"/>
    <property type="match status" value="1"/>
</dbReference>
<comment type="caution">
    <text evidence="15">The sequence shown here is derived from an EMBL/GenBank/DDBJ whole genome shotgun (WGS) entry which is preliminary data.</text>
</comment>